<evidence type="ECO:0000256" key="3">
    <source>
        <dbReference type="ARBA" id="ARBA00014635"/>
    </source>
</evidence>
<evidence type="ECO:0000256" key="2">
    <source>
        <dbReference type="ARBA" id="ARBA00006314"/>
    </source>
</evidence>
<feature type="transmembrane region" description="Helical" evidence="7">
    <location>
        <begin position="139"/>
        <end position="161"/>
    </location>
</feature>
<dbReference type="GeneID" id="117015968"/>
<reference evidence="8 9" key="1">
    <citation type="journal article" date="2015" name="Annu Rev Anim Biosci">
        <title>The Genome 10K Project: a way forward.</title>
        <authorList>
            <person name="Koepfli K.P."/>
            <person name="Paten B."/>
            <person name="O'Brien S.J."/>
            <person name="Koepfli K.P."/>
            <person name="Paten B."/>
            <person name="Antunes A."/>
            <person name="Belov K."/>
            <person name="Bustamante C."/>
            <person name="Castoe T.A."/>
            <person name="Clawson H."/>
            <person name="Crawford A.J."/>
            <person name="Diekhans M."/>
            <person name="Distel D."/>
            <person name="Durbin R."/>
            <person name="Earl D."/>
            <person name="Fujita M.K."/>
            <person name="Gamble T."/>
            <person name="Georges A."/>
            <person name="Gemmell N."/>
            <person name="Gilbert M.T."/>
            <person name="Graves J.M."/>
            <person name="Green R.E."/>
            <person name="Hickey G."/>
            <person name="Jarvis E.D."/>
            <person name="Johnson W."/>
            <person name="Komissarov A."/>
            <person name="Korf I."/>
            <person name="Kuhn R."/>
            <person name="Larkin D.M."/>
            <person name="Lewin H."/>
            <person name="Lopez J.V."/>
            <person name="Ma J."/>
            <person name="Marques-Bonet T."/>
            <person name="Miller W."/>
            <person name="Murphy R."/>
            <person name="Pevzner P."/>
            <person name="Shapiro B."/>
            <person name="Steiner C."/>
            <person name="Tamazian G."/>
            <person name="Venkatesh B."/>
            <person name="Wang J."/>
            <person name="Wayne R."/>
            <person name="Wiley E."/>
            <person name="Yang H."/>
            <person name="Zhang G."/>
            <person name="Haussler D."/>
            <person name="Ryder O."/>
            <person name="O'Brien S.J."/>
        </authorList>
    </citation>
    <scope>NUCLEOTIDE SEQUENCE</scope>
</reference>
<accession>A0A671DL63</accession>
<name>A0A671DL63_RHIFE</name>
<dbReference type="GeneTree" id="ENSGT00390000013749"/>
<sequence>MAAGGRTEDGSLDLTQSIEDDPLLDPQYLPYHSLHAQFRPRFHPLPTVLIANLLLFIHVVFVILAFLTGVLCSYPNPNEDKCPGNYTNPLKVQTVIILGKVILWILHLLLEFYMQYHHSKVRNRGYHMIYRSTRHLKRLALMIHSTGSTALLLILCVQHSFPEPSRLYLDLILAILALELICSLTCLLIYTVKIRKFNKAKPQPGILEEEKVYAYPSNIASETGFRTISSLEEIVEKQGDIIVYLKRHNALLSKRLLAFTSSDLGSQPSRM</sequence>
<keyword evidence="6 7" id="KW-0472">Membrane</keyword>
<gene>
    <name evidence="8" type="primary">LOC117015968</name>
</gene>
<feature type="transmembrane region" description="Helical" evidence="7">
    <location>
        <begin position="48"/>
        <end position="70"/>
    </location>
</feature>
<dbReference type="PANTHER" id="PTHR31592">
    <property type="entry name" value="TRANSMEMBRANE PROTEIN 192"/>
    <property type="match status" value="1"/>
</dbReference>
<dbReference type="GO" id="GO:0005770">
    <property type="term" value="C:late endosome"/>
    <property type="evidence" value="ECO:0007669"/>
    <property type="project" value="TreeGrafter"/>
</dbReference>
<reference evidence="8 9" key="2">
    <citation type="journal article" date="2018" name="Annu Rev Anim Biosci">
        <title>Bat Biology, Genomes, and the Bat1K Project: To Generate Chromosome-Level Genomes for All Living Bat Species.</title>
        <authorList>
            <person name="Teeling E.C."/>
            <person name="Vernes S.C."/>
            <person name="Davalos L.M."/>
            <person name="Ray D.A."/>
            <person name="Gilbert M.T.P."/>
            <person name="Myers E."/>
        </authorList>
    </citation>
    <scope>NUCLEOTIDE SEQUENCE</scope>
</reference>
<proteinExistence type="inferred from homology"/>
<reference evidence="8" key="5">
    <citation type="submission" date="2025-09" db="UniProtKB">
        <authorList>
            <consortium name="Ensembl"/>
        </authorList>
    </citation>
    <scope>IDENTIFICATION</scope>
</reference>
<evidence type="ECO:0000256" key="6">
    <source>
        <dbReference type="ARBA" id="ARBA00023136"/>
    </source>
</evidence>
<evidence type="ECO:0000256" key="1">
    <source>
        <dbReference type="ARBA" id="ARBA00004141"/>
    </source>
</evidence>
<keyword evidence="4 7" id="KW-0812">Transmembrane</keyword>
<dbReference type="PANTHER" id="PTHR31592:SF1">
    <property type="entry name" value="TRANSMEMBRANE PROTEIN 192"/>
    <property type="match status" value="1"/>
</dbReference>
<reference evidence="9" key="3">
    <citation type="submission" date="2018-12" db="EMBL/GenBank/DDBJ databases">
        <title>G10K-VGP greater horseshoe bat female genome, primary haplotype.</title>
        <authorList>
            <person name="Teeling E."/>
            <person name="Myers G."/>
            <person name="Vernes S."/>
            <person name="Pippel M."/>
            <person name="Winkler S."/>
            <person name="Fedrigo O."/>
            <person name="Rhie A."/>
            <person name="Koren S."/>
            <person name="Phillippy A."/>
            <person name="Lewin H."/>
            <person name="Damas J."/>
            <person name="Howe K."/>
            <person name="Mountcastle J."/>
            <person name="Jarvis E.D."/>
        </authorList>
    </citation>
    <scope>NUCLEOTIDE SEQUENCE [LARGE SCALE GENOMIC DNA]</scope>
</reference>
<protein>
    <recommendedName>
        <fullName evidence="3">Transmembrane protein 192</fullName>
    </recommendedName>
</protein>
<evidence type="ECO:0000256" key="5">
    <source>
        <dbReference type="ARBA" id="ARBA00022989"/>
    </source>
</evidence>
<dbReference type="InParanoid" id="A0A671DL63"/>
<keyword evidence="5 7" id="KW-1133">Transmembrane helix</keyword>
<feature type="transmembrane region" description="Helical" evidence="7">
    <location>
        <begin position="90"/>
        <end position="114"/>
    </location>
</feature>
<dbReference type="OMA" id="HGCYIDK"/>
<comment type="similarity">
    <text evidence="2">Belongs to the TMEM192 family.</text>
</comment>
<feature type="transmembrane region" description="Helical" evidence="7">
    <location>
        <begin position="167"/>
        <end position="192"/>
    </location>
</feature>
<keyword evidence="9" id="KW-1185">Reference proteome</keyword>
<dbReference type="OrthoDB" id="6277625at2759"/>
<dbReference type="RefSeq" id="XP_032950818.1">
    <property type="nucleotide sequence ID" value="XM_033094927.1"/>
</dbReference>
<organism evidence="8 9">
    <name type="scientific">Rhinolophus ferrumequinum</name>
    <name type="common">Greater horseshoe bat</name>
    <dbReference type="NCBI Taxonomy" id="59479"/>
    <lineage>
        <taxon>Eukaryota</taxon>
        <taxon>Metazoa</taxon>
        <taxon>Chordata</taxon>
        <taxon>Craniata</taxon>
        <taxon>Vertebrata</taxon>
        <taxon>Euteleostomi</taxon>
        <taxon>Mammalia</taxon>
        <taxon>Eutheria</taxon>
        <taxon>Laurasiatheria</taxon>
        <taxon>Chiroptera</taxon>
        <taxon>Yinpterochiroptera</taxon>
        <taxon>Rhinolophoidea</taxon>
        <taxon>Rhinolophidae</taxon>
        <taxon>Rhinolophinae</taxon>
        <taxon>Rhinolophus</taxon>
    </lineage>
</organism>
<dbReference type="FunCoup" id="A0A671DL63">
    <property type="interactions" value="1161"/>
</dbReference>
<dbReference type="InterPro" id="IPR029399">
    <property type="entry name" value="TMEM192"/>
</dbReference>
<dbReference type="GO" id="GO:0005765">
    <property type="term" value="C:lysosomal membrane"/>
    <property type="evidence" value="ECO:0007669"/>
    <property type="project" value="TreeGrafter"/>
</dbReference>
<reference evidence="8" key="4">
    <citation type="submission" date="2025-08" db="UniProtKB">
        <authorList>
            <consortium name="Ensembl"/>
        </authorList>
    </citation>
    <scope>IDENTIFICATION</scope>
</reference>
<dbReference type="Proteomes" id="UP000472240">
    <property type="component" value="Chromosome 3"/>
</dbReference>
<comment type="subcellular location">
    <subcellularLocation>
        <location evidence="1">Membrane</location>
        <topology evidence="1">Multi-pass membrane protein</topology>
    </subcellularLocation>
</comment>
<dbReference type="Ensembl" id="ENSRFET00010001741.1">
    <property type="protein sequence ID" value="ENSRFEP00010001582.1"/>
    <property type="gene ID" value="ENSRFEG00010001147.1"/>
</dbReference>
<dbReference type="KEGG" id="rfq:117015968"/>
<dbReference type="Pfam" id="PF14802">
    <property type="entry name" value="TMEM192"/>
    <property type="match status" value="1"/>
</dbReference>
<evidence type="ECO:0000256" key="4">
    <source>
        <dbReference type="ARBA" id="ARBA00022692"/>
    </source>
</evidence>
<evidence type="ECO:0000256" key="7">
    <source>
        <dbReference type="SAM" id="Phobius"/>
    </source>
</evidence>
<evidence type="ECO:0000313" key="9">
    <source>
        <dbReference type="Proteomes" id="UP000472240"/>
    </source>
</evidence>
<dbReference type="AlphaFoldDB" id="A0A671DL63"/>
<evidence type="ECO:0000313" key="8">
    <source>
        <dbReference type="Ensembl" id="ENSRFEP00010001582.1"/>
    </source>
</evidence>